<feature type="transmembrane region" description="Helical" evidence="6">
    <location>
        <begin position="64"/>
        <end position="85"/>
    </location>
</feature>
<evidence type="ECO:0000256" key="5">
    <source>
        <dbReference type="ARBA" id="ARBA00023136"/>
    </source>
</evidence>
<proteinExistence type="inferred from homology"/>
<evidence type="ECO:0000313" key="8">
    <source>
        <dbReference type="EMBL" id="PVX51909.1"/>
    </source>
</evidence>
<evidence type="ECO:0000256" key="2">
    <source>
        <dbReference type="ARBA" id="ARBA00007362"/>
    </source>
</evidence>
<feature type="transmembrane region" description="Helical" evidence="6">
    <location>
        <begin position="148"/>
        <end position="167"/>
    </location>
</feature>
<dbReference type="InterPro" id="IPR037185">
    <property type="entry name" value="EmrE-like"/>
</dbReference>
<keyword evidence="9" id="KW-1185">Reference proteome</keyword>
<feature type="transmembrane region" description="Helical" evidence="6">
    <location>
        <begin position="265"/>
        <end position="282"/>
    </location>
</feature>
<evidence type="ECO:0000256" key="6">
    <source>
        <dbReference type="SAM" id="Phobius"/>
    </source>
</evidence>
<dbReference type="SUPFAM" id="SSF103481">
    <property type="entry name" value="Multidrug resistance efflux transporter EmrE"/>
    <property type="match status" value="2"/>
</dbReference>
<comment type="similarity">
    <text evidence="2">Belongs to the EamA transporter family.</text>
</comment>
<feature type="transmembrane region" description="Helical" evidence="6">
    <location>
        <begin position="179"/>
        <end position="198"/>
    </location>
</feature>
<sequence length="289" mass="31910">MTQIVKVRLALFLGIILVSVFPILIKMELASGLISAFYRMAIAACILVPYALFTGQYKVTSIKYFLLSCLCGLIFASDITVWNIAIQSSTATQATLLTNLSPLWVGIFSLVFLKIRPASNFWVGVVLALIGLVILIGYTVFINLSFDMAFGLAVLSGIFYACYFLVSKYTLEKVEVIPFMAYSTLAASVYLLFLNIRFGEQFFGYNTQAWSSFLVQGLLCQLAAWLLLGFSMKHMRPTRVSLSMLSQALVTALLAVVFLDEHITLQMVMGGCLILLGIAATFKKKPIFG</sequence>
<feature type="transmembrane region" description="Helical" evidence="6">
    <location>
        <begin position="120"/>
        <end position="142"/>
    </location>
</feature>
<dbReference type="InterPro" id="IPR050638">
    <property type="entry name" value="AA-Vitamin_Transporters"/>
</dbReference>
<feature type="transmembrane region" description="Helical" evidence="6">
    <location>
        <begin position="91"/>
        <end position="113"/>
    </location>
</feature>
<dbReference type="Proteomes" id="UP000251835">
    <property type="component" value="Unassembled WGS sequence"/>
</dbReference>
<feature type="transmembrane region" description="Helical" evidence="6">
    <location>
        <begin position="31"/>
        <end position="52"/>
    </location>
</feature>
<dbReference type="Pfam" id="PF00892">
    <property type="entry name" value="EamA"/>
    <property type="match status" value="2"/>
</dbReference>
<evidence type="ECO:0000313" key="9">
    <source>
        <dbReference type="Proteomes" id="UP000251835"/>
    </source>
</evidence>
<feature type="transmembrane region" description="Helical" evidence="6">
    <location>
        <begin position="210"/>
        <end position="228"/>
    </location>
</feature>
<dbReference type="RefSeq" id="WP_116495481.1">
    <property type="nucleotide sequence ID" value="NZ_QENZ01000003.1"/>
</dbReference>
<feature type="domain" description="EamA" evidence="7">
    <location>
        <begin position="9"/>
        <end position="136"/>
    </location>
</feature>
<dbReference type="GO" id="GO:0016020">
    <property type="term" value="C:membrane"/>
    <property type="evidence" value="ECO:0007669"/>
    <property type="project" value="UniProtKB-SubCell"/>
</dbReference>
<accession>A0A7L4UQF7</accession>
<dbReference type="OrthoDB" id="9806740at2"/>
<keyword evidence="3 6" id="KW-0812">Transmembrane</keyword>
<dbReference type="PANTHER" id="PTHR32322">
    <property type="entry name" value="INNER MEMBRANE TRANSPORTER"/>
    <property type="match status" value="1"/>
</dbReference>
<reference evidence="8 9" key="1">
    <citation type="submission" date="2018-05" db="EMBL/GenBank/DDBJ databases">
        <title>Genomic Encyclopedia of Type Strains, Phase IV (KMG-IV): sequencing the most valuable type-strain genomes for metagenomic binning, comparative biology and taxonomic classification.</title>
        <authorList>
            <person name="Goeker M."/>
        </authorList>
    </citation>
    <scope>NUCLEOTIDE SEQUENCE [LARGE SCALE GENOMIC DNA]</scope>
    <source>
        <strain evidence="8 9">DSM 28579</strain>
    </source>
</reference>
<evidence type="ECO:0000256" key="1">
    <source>
        <dbReference type="ARBA" id="ARBA00004141"/>
    </source>
</evidence>
<protein>
    <submittedName>
        <fullName evidence="8">Putative membrane protein</fullName>
    </submittedName>
</protein>
<keyword evidence="5 6" id="KW-0472">Membrane</keyword>
<dbReference type="PANTHER" id="PTHR32322:SF2">
    <property type="entry name" value="EAMA DOMAIN-CONTAINING PROTEIN"/>
    <property type="match status" value="1"/>
</dbReference>
<dbReference type="EMBL" id="QENZ01000003">
    <property type="protein sequence ID" value="PVX51909.1"/>
    <property type="molecule type" value="Genomic_DNA"/>
</dbReference>
<evidence type="ECO:0000256" key="4">
    <source>
        <dbReference type="ARBA" id="ARBA00022989"/>
    </source>
</evidence>
<organism evidence="8 9">
    <name type="scientific">Balneicella halophila</name>
    <dbReference type="NCBI Taxonomy" id="1537566"/>
    <lineage>
        <taxon>Bacteria</taxon>
        <taxon>Pseudomonadati</taxon>
        <taxon>Bacteroidota</taxon>
        <taxon>Bacteroidia</taxon>
        <taxon>Bacteroidales</taxon>
        <taxon>Balneicellaceae</taxon>
        <taxon>Balneicella</taxon>
    </lineage>
</organism>
<evidence type="ECO:0000259" key="7">
    <source>
        <dbReference type="Pfam" id="PF00892"/>
    </source>
</evidence>
<comment type="caution">
    <text evidence="8">The sequence shown here is derived from an EMBL/GenBank/DDBJ whole genome shotgun (WGS) entry which is preliminary data.</text>
</comment>
<feature type="transmembrane region" description="Helical" evidence="6">
    <location>
        <begin position="240"/>
        <end position="259"/>
    </location>
</feature>
<gene>
    <name evidence="8" type="ORF">C7377_0202</name>
</gene>
<comment type="subcellular location">
    <subcellularLocation>
        <location evidence="1">Membrane</location>
        <topology evidence="1">Multi-pass membrane protein</topology>
    </subcellularLocation>
</comment>
<feature type="domain" description="EamA" evidence="7">
    <location>
        <begin position="152"/>
        <end position="281"/>
    </location>
</feature>
<dbReference type="InterPro" id="IPR000620">
    <property type="entry name" value="EamA_dom"/>
</dbReference>
<name>A0A7L4UQF7_BALHA</name>
<dbReference type="AlphaFoldDB" id="A0A7L4UQF7"/>
<keyword evidence="4 6" id="KW-1133">Transmembrane helix</keyword>
<feature type="transmembrane region" description="Helical" evidence="6">
    <location>
        <begin position="7"/>
        <end position="25"/>
    </location>
</feature>
<evidence type="ECO:0000256" key="3">
    <source>
        <dbReference type="ARBA" id="ARBA00022692"/>
    </source>
</evidence>